<comment type="catalytic activity">
    <reaction evidence="1">
        <text>Hydrolysis of terminal, non-reducing beta-D-glucosyl residues with release of beta-D-glucose.</text>
        <dbReference type="EC" id="3.2.1.21"/>
    </reaction>
</comment>
<keyword evidence="24" id="KW-1185">Reference proteome</keyword>
<feature type="signal peptide" evidence="19">
    <location>
        <begin position="1"/>
        <end position="18"/>
    </location>
</feature>
<evidence type="ECO:0000259" key="22">
    <source>
        <dbReference type="Pfam" id="PF21365"/>
    </source>
</evidence>
<evidence type="ECO:0000256" key="15">
    <source>
        <dbReference type="ARBA" id="ARBA00023326"/>
    </source>
</evidence>
<evidence type="ECO:0000256" key="11">
    <source>
        <dbReference type="ARBA" id="ARBA00023180"/>
    </source>
</evidence>
<comment type="catalytic activity">
    <reaction evidence="2">
        <text>Hydrolysis of terminal, non-reducing (1-&gt;4)-linked alpha-D-glucose residues with release of alpha-D-glucose.</text>
        <dbReference type="EC" id="3.2.1.20"/>
    </reaction>
</comment>
<dbReference type="Gene3D" id="2.60.40.1180">
    <property type="entry name" value="Golgi alpha-mannosidase II"/>
    <property type="match status" value="2"/>
</dbReference>
<dbReference type="EC" id="3.2.1.20" evidence="5"/>
<keyword evidence="9 19" id="KW-0732">Signal</keyword>
<evidence type="ECO:0000256" key="17">
    <source>
        <dbReference type="RuleBase" id="RU361185"/>
    </source>
</evidence>
<dbReference type="RefSeq" id="XP_022580242.1">
    <property type="nucleotide sequence ID" value="XM_022723309.1"/>
</dbReference>
<feature type="domain" description="Glycoside hydrolase family 31 N-terminal" evidence="21">
    <location>
        <begin position="101"/>
        <end position="215"/>
    </location>
</feature>
<dbReference type="Proteomes" id="UP000184188">
    <property type="component" value="Unassembled WGS sequence"/>
</dbReference>
<dbReference type="SUPFAM" id="SSF51011">
    <property type="entry name" value="Glycosyl hydrolase domain"/>
    <property type="match status" value="1"/>
</dbReference>
<accession>A0A1L9SF01</accession>
<evidence type="ECO:0000256" key="18">
    <source>
        <dbReference type="SAM" id="MobiDB-lite"/>
    </source>
</evidence>
<evidence type="ECO:0000256" key="14">
    <source>
        <dbReference type="ARBA" id="ARBA00023316"/>
    </source>
</evidence>
<keyword evidence="15" id="KW-0624">Polysaccharide degradation</keyword>
<evidence type="ECO:0000256" key="1">
    <source>
        <dbReference type="ARBA" id="ARBA00000448"/>
    </source>
</evidence>
<dbReference type="InterPro" id="IPR030458">
    <property type="entry name" value="Glyco_hydro_31_AS"/>
</dbReference>
<dbReference type="EC" id="3.2.1.21" evidence="6"/>
<organism evidence="23 24">
    <name type="scientific">Penicilliopsis zonata CBS 506.65</name>
    <dbReference type="NCBI Taxonomy" id="1073090"/>
    <lineage>
        <taxon>Eukaryota</taxon>
        <taxon>Fungi</taxon>
        <taxon>Dikarya</taxon>
        <taxon>Ascomycota</taxon>
        <taxon>Pezizomycotina</taxon>
        <taxon>Eurotiomycetes</taxon>
        <taxon>Eurotiomycetidae</taxon>
        <taxon>Eurotiales</taxon>
        <taxon>Aspergillaceae</taxon>
        <taxon>Penicilliopsis</taxon>
    </lineage>
</organism>
<dbReference type="EMBL" id="KV878344">
    <property type="protein sequence ID" value="OJJ45732.1"/>
    <property type="molecule type" value="Genomic_DNA"/>
</dbReference>
<protein>
    <recommendedName>
        <fullName evidence="7">Probable alpha/beta-glucosidase agdC</fullName>
        <ecNumber evidence="5">3.2.1.20</ecNumber>
        <ecNumber evidence="6">3.2.1.21</ecNumber>
    </recommendedName>
</protein>
<dbReference type="InterPro" id="IPR011013">
    <property type="entry name" value="Gal_mutarotase_sf_dom"/>
</dbReference>
<dbReference type="Pfam" id="PF13802">
    <property type="entry name" value="Gal_mutarotas_2"/>
    <property type="match status" value="1"/>
</dbReference>
<dbReference type="GO" id="GO:0008422">
    <property type="term" value="F:beta-glucosidase activity"/>
    <property type="evidence" value="ECO:0007669"/>
    <property type="project" value="UniProtKB-EC"/>
</dbReference>
<comment type="function">
    <text evidence="16">Glucosidase involved in the degradation of cellulosic biomass. Has both alpha- and beta-glucosidase activity.</text>
</comment>
<evidence type="ECO:0000259" key="21">
    <source>
        <dbReference type="Pfam" id="PF13802"/>
    </source>
</evidence>
<dbReference type="Gene3D" id="2.60.40.1760">
    <property type="entry name" value="glycosyl hydrolase (family 31)"/>
    <property type="match status" value="1"/>
</dbReference>
<evidence type="ECO:0000313" key="23">
    <source>
        <dbReference type="EMBL" id="OJJ45732.1"/>
    </source>
</evidence>
<dbReference type="Pfam" id="PF01055">
    <property type="entry name" value="Glyco_hydro_31_2nd"/>
    <property type="match status" value="1"/>
</dbReference>
<dbReference type="STRING" id="1073090.A0A1L9SF01"/>
<dbReference type="PROSITE" id="PS00129">
    <property type="entry name" value="GLYCOSYL_HYDROL_F31_1"/>
    <property type="match status" value="1"/>
</dbReference>
<evidence type="ECO:0000256" key="5">
    <source>
        <dbReference type="ARBA" id="ARBA00012741"/>
    </source>
</evidence>
<evidence type="ECO:0000256" key="19">
    <source>
        <dbReference type="SAM" id="SignalP"/>
    </source>
</evidence>
<evidence type="ECO:0000256" key="7">
    <source>
        <dbReference type="ARBA" id="ARBA00014002"/>
    </source>
</evidence>
<reference evidence="24" key="1">
    <citation type="journal article" date="2017" name="Genome Biol.">
        <title>Comparative genomics reveals high biological diversity and specific adaptations in the industrially and medically important fungal genus Aspergillus.</title>
        <authorList>
            <person name="de Vries R.P."/>
            <person name="Riley R."/>
            <person name="Wiebenga A."/>
            <person name="Aguilar-Osorio G."/>
            <person name="Amillis S."/>
            <person name="Uchima C.A."/>
            <person name="Anderluh G."/>
            <person name="Asadollahi M."/>
            <person name="Askin M."/>
            <person name="Barry K."/>
            <person name="Battaglia E."/>
            <person name="Bayram O."/>
            <person name="Benocci T."/>
            <person name="Braus-Stromeyer S.A."/>
            <person name="Caldana C."/>
            <person name="Canovas D."/>
            <person name="Cerqueira G.C."/>
            <person name="Chen F."/>
            <person name="Chen W."/>
            <person name="Choi C."/>
            <person name="Clum A."/>
            <person name="Dos Santos R.A."/>
            <person name="Damasio A.R."/>
            <person name="Diallinas G."/>
            <person name="Emri T."/>
            <person name="Fekete E."/>
            <person name="Flipphi M."/>
            <person name="Freyberg S."/>
            <person name="Gallo A."/>
            <person name="Gournas C."/>
            <person name="Habgood R."/>
            <person name="Hainaut M."/>
            <person name="Harispe M.L."/>
            <person name="Henrissat B."/>
            <person name="Hilden K.S."/>
            <person name="Hope R."/>
            <person name="Hossain A."/>
            <person name="Karabika E."/>
            <person name="Karaffa L."/>
            <person name="Karanyi Z."/>
            <person name="Krasevec N."/>
            <person name="Kuo A."/>
            <person name="Kusch H."/>
            <person name="LaButti K."/>
            <person name="Lagendijk E.L."/>
            <person name="Lapidus A."/>
            <person name="Levasseur A."/>
            <person name="Lindquist E."/>
            <person name="Lipzen A."/>
            <person name="Logrieco A.F."/>
            <person name="MacCabe A."/>
            <person name="Maekelae M.R."/>
            <person name="Malavazi I."/>
            <person name="Melin P."/>
            <person name="Meyer V."/>
            <person name="Mielnichuk N."/>
            <person name="Miskei M."/>
            <person name="Molnar A.P."/>
            <person name="Mule G."/>
            <person name="Ngan C.Y."/>
            <person name="Orejas M."/>
            <person name="Orosz E."/>
            <person name="Ouedraogo J.P."/>
            <person name="Overkamp K.M."/>
            <person name="Park H.-S."/>
            <person name="Perrone G."/>
            <person name="Piumi F."/>
            <person name="Punt P.J."/>
            <person name="Ram A.F."/>
            <person name="Ramon A."/>
            <person name="Rauscher S."/>
            <person name="Record E."/>
            <person name="Riano-Pachon D.M."/>
            <person name="Robert V."/>
            <person name="Roehrig J."/>
            <person name="Ruller R."/>
            <person name="Salamov A."/>
            <person name="Salih N.S."/>
            <person name="Samson R.A."/>
            <person name="Sandor E."/>
            <person name="Sanguinetti M."/>
            <person name="Schuetze T."/>
            <person name="Sepcic K."/>
            <person name="Shelest E."/>
            <person name="Sherlock G."/>
            <person name="Sophianopoulou V."/>
            <person name="Squina F.M."/>
            <person name="Sun H."/>
            <person name="Susca A."/>
            <person name="Todd R.B."/>
            <person name="Tsang A."/>
            <person name="Unkles S.E."/>
            <person name="van de Wiele N."/>
            <person name="van Rossen-Uffink D."/>
            <person name="Oliveira J.V."/>
            <person name="Vesth T.C."/>
            <person name="Visser J."/>
            <person name="Yu J.-H."/>
            <person name="Zhou M."/>
            <person name="Andersen M.R."/>
            <person name="Archer D.B."/>
            <person name="Baker S.E."/>
            <person name="Benoit I."/>
            <person name="Brakhage A.A."/>
            <person name="Braus G.H."/>
            <person name="Fischer R."/>
            <person name="Frisvad J.C."/>
            <person name="Goldman G.H."/>
            <person name="Houbraken J."/>
            <person name="Oakley B."/>
            <person name="Pocsi I."/>
            <person name="Scazzocchio C."/>
            <person name="Seiboth B."/>
            <person name="vanKuyk P.A."/>
            <person name="Wortman J."/>
            <person name="Dyer P.S."/>
            <person name="Grigoriev I.V."/>
        </authorList>
    </citation>
    <scope>NUCLEOTIDE SEQUENCE [LARGE SCALE GENOMIC DNA]</scope>
    <source>
        <strain evidence="24">CBS 506.65</strain>
    </source>
</reference>
<keyword evidence="10 17" id="KW-0378">Hydrolase</keyword>
<evidence type="ECO:0000256" key="16">
    <source>
        <dbReference type="ARBA" id="ARBA00025512"/>
    </source>
</evidence>
<dbReference type="SUPFAM" id="SSF74650">
    <property type="entry name" value="Galactose mutarotase-like"/>
    <property type="match status" value="1"/>
</dbReference>
<dbReference type="GO" id="GO:0071555">
    <property type="term" value="P:cell wall organization"/>
    <property type="evidence" value="ECO:0007669"/>
    <property type="project" value="UniProtKB-KW"/>
</dbReference>
<feature type="domain" description="Glycosyl hydrolase family 31 C-terminal" evidence="22">
    <location>
        <begin position="683"/>
        <end position="771"/>
    </location>
</feature>
<comment type="subcellular location">
    <subcellularLocation>
        <location evidence="3">Secreted</location>
    </subcellularLocation>
</comment>
<dbReference type="VEuPathDB" id="FungiDB:ASPZODRAFT_133597"/>
<dbReference type="AlphaFoldDB" id="A0A1L9SF01"/>
<dbReference type="PANTHER" id="PTHR22762">
    <property type="entry name" value="ALPHA-GLUCOSIDASE"/>
    <property type="match status" value="1"/>
</dbReference>
<sequence>MIFAWVGLALMGTALVSGAESQQCPGYKAFNVAETINSVTADLVLAGEPCNTYGTDLKNLKLLVEYESEDRLHVMIYDADEQVYQVPESVVPRPGSKGNQSREASALQFGYEESPFSFKVSRGDEVLFDSSASSLVFQSQYLNLRTWLPDEPNLYGLGEHSDSLRLQTNNYTRTLWSRDAYGIPDHTNLYGNHPVYLDHRGDKGCHGVFLLNSNGMDIKINQTENGRPYLEYNLLGGVFDFYFMAGPSPKQVSAQYAQVVGLPAMMSYWTFGFHQCRYGYRDVFEVAEVVYNYSQAGIPLETMWTDIDYMDGRRVFTLDPERFPLHKMRELVDYLHNHDQHYILMVDPAVSVSDNGAFDRGKEKGVFLMRENATLYEGAVWPGVTAFPDWFNPATAAYWNGEFDIFFSPNDGVNVDGLWIDMNEASNFCPWPCSDPAAFAVEDNLPPAPPPVRPNPRPLPGFSGDFQPSPSASSKRRSVQEALSNSKGTKIGLPNRNLIDPPYRIANAAGSLSNLTIDTDLIHAGEGYAEYDTHNLYGTMMSSASREAMLQRRPEVRPLVITRSTFAGAGAHVGHWFGDNLSQWDKYRISIAEMLGFASIFQVPMVGSDVCGFGGNTTEELCARWATLGAFYPFYRNHNNMDTISQEFYRWPTVAEAARKVIDIRYRLLDYLYTSFHRQSQTGEPFLQPLFFLYPTDSGTFSNELQFFYGDAILVSPVTEADSTSVEAYFPDDIFYDWYTGLALRGRGANQTITNVGLTQIPLHIRGGSIVPVRSESANTTAAVRQRGFTLLIAPGLDGTATGSLYIDDGDSVEQAATLEVRFNFNNGTLTMDGSFAYRAGVKIEAVTLLGQVSAPRSHLSEGRVYNATSQSITVTTAWDLSGPESLTLFTEPQHRPLSTMQALW</sequence>
<dbReference type="GO" id="GO:0004558">
    <property type="term" value="F:alpha-1,4-glucosidase activity"/>
    <property type="evidence" value="ECO:0007669"/>
    <property type="project" value="UniProtKB-EC"/>
</dbReference>
<evidence type="ECO:0000256" key="13">
    <source>
        <dbReference type="ARBA" id="ARBA00023295"/>
    </source>
</evidence>
<evidence type="ECO:0000259" key="20">
    <source>
        <dbReference type="Pfam" id="PF01055"/>
    </source>
</evidence>
<dbReference type="InterPro" id="IPR025887">
    <property type="entry name" value="Glyco_hydro_31_N_dom"/>
</dbReference>
<dbReference type="GO" id="GO:0005576">
    <property type="term" value="C:extracellular region"/>
    <property type="evidence" value="ECO:0007669"/>
    <property type="project" value="UniProtKB-SubCell"/>
</dbReference>
<dbReference type="CDD" id="cd06602">
    <property type="entry name" value="GH31_MGAM_SI_GAA"/>
    <property type="match status" value="1"/>
</dbReference>
<evidence type="ECO:0000256" key="8">
    <source>
        <dbReference type="ARBA" id="ARBA00022525"/>
    </source>
</evidence>
<feature type="chain" id="PRO_5012838068" description="Probable alpha/beta-glucosidase agdC" evidence="19">
    <location>
        <begin position="19"/>
        <end position="905"/>
    </location>
</feature>
<keyword evidence="8" id="KW-0964">Secreted</keyword>
<keyword evidence="13 17" id="KW-0326">Glycosidase</keyword>
<evidence type="ECO:0000256" key="2">
    <source>
        <dbReference type="ARBA" id="ARBA00001657"/>
    </source>
</evidence>
<dbReference type="SUPFAM" id="SSF51445">
    <property type="entry name" value="(Trans)glycosidases"/>
    <property type="match status" value="1"/>
</dbReference>
<feature type="region of interest" description="Disordered" evidence="18">
    <location>
        <begin position="442"/>
        <end position="495"/>
    </location>
</feature>
<dbReference type="InterPro" id="IPR048395">
    <property type="entry name" value="Glyco_hydro_31_C"/>
</dbReference>
<name>A0A1L9SF01_9EURO</name>
<evidence type="ECO:0000313" key="24">
    <source>
        <dbReference type="Proteomes" id="UP000184188"/>
    </source>
</evidence>
<keyword evidence="14" id="KW-0961">Cell wall biogenesis/degradation</keyword>
<dbReference type="InterPro" id="IPR017853">
    <property type="entry name" value="GH"/>
</dbReference>
<keyword evidence="11" id="KW-0325">Glycoprotein</keyword>
<proteinExistence type="inferred from homology"/>
<dbReference type="PANTHER" id="PTHR22762:SF67">
    <property type="entry name" value="ALPHA_BETA-GLUCOSIDASE AGDC-RELATED"/>
    <property type="match status" value="1"/>
</dbReference>
<dbReference type="InterPro" id="IPR000322">
    <property type="entry name" value="Glyco_hydro_31_TIM"/>
</dbReference>
<keyword evidence="12" id="KW-0119">Carbohydrate metabolism</keyword>
<dbReference type="GO" id="GO:0030246">
    <property type="term" value="F:carbohydrate binding"/>
    <property type="evidence" value="ECO:0007669"/>
    <property type="project" value="InterPro"/>
</dbReference>
<evidence type="ECO:0000256" key="4">
    <source>
        <dbReference type="ARBA" id="ARBA00007806"/>
    </source>
</evidence>
<evidence type="ECO:0000256" key="6">
    <source>
        <dbReference type="ARBA" id="ARBA00012744"/>
    </source>
</evidence>
<evidence type="ECO:0000256" key="10">
    <source>
        <dbReference type="ARBA" id="ARBA00022801"/>
    </source>
</evidence>
<dbReference type="InterPro" id="IPR013780">
    <property type="entry name" value="Glyco_hydro_b"/>
</dbReference>
<feature type="compositionally biased region" description="Pro residues" evidence="18">
    <location>
        <begin position="446"/>
        <end position="459"/>
    </location>
</feature>
<dbReference type="GO" id="GO:0000272">
    <property type="term" value="P:polysaccharide catabolic process"/>
    <property type="evidence" value="ECO:0007669"/>
    <property type="project" value="UniProtKB-KW"/>
</dbReference>
<evidence type="ECO:0000256" key="3">
    <source>
        <dbReference type="ARBA" id="ARBA00004613"/>
    </source>
</evidence>
<dbReference type="Gene3D" id="3.20.20.80">
    <property type="entry name" value="Glycosidases"/>
    <property type="match status" value="1"/>
</dbReference>
<evidence type="ECO:0000256" key="12">
    <source>
        <dbReference type="ARBA" id="ARBA00023277"/>
    </source>
</evidence>
<comment type="similarity">
    <text evidence="4 17">Belongs to the glycosyl hydrolase 31 family.</text>
</comment>
<feature type="domain" description="Glycoside hydrolase family 31 TIM barrel" evidence="20">
    <location>
        <begin position="263"/>
        <end position="674"/>
    </location>
</feature>
<dbReference type="GeneID" id="34609774"/>
<gene>
    <name evidence="23" type="ORF">ASPZODRAFT_133597</name>
</gene>
<evidence type="ECO:0000256" key="9">
    <source>
        <dbReference type="ARBA" id="ARBA00022729"/>
    </source>
</evidence>
<dbReference type="CDD" id="cd14752">
    <property type="entry name" value="GH31_N"/>
    <property type="match status" value="1"/>
</dbReference>
<dbReference type="OrthoDB" id="5839090at2759"/>
<dbReference type="Pfam" id="PF21365">
    <property type="entry name" value="Glyco_hydro_31_3rd"/>
    <property type="match status" value="1"/>
</dbReference>